<proteinExistence type="predicted"/>
<reference evidence="2" key="2">
    <citation type="journal article" date="2015" name="Data Brief">
        <title>Shoot transcriptome of the giant reed, Arundo donax.</title>
        <authorList>
            <person name="Barrero R.A."/>
            <person name="Guerrero F.D."/>
            <person name="Moolhuijzen P."/>
            <person name="Goolsby J.A."/>
            <person name="Tidwell J."/>
            <person name="Bellgard S.E."/>
            <person name="Bellgard M.I."/>
        </authorList>
    </citation>
    <scope>NUCLEOTIDE SEQUENCE</scope>
    <source>
        <tissue evidence="2">Shoot tissue taken approximately 20 cm above the soil surface</tissue>
    </source>
</reference>
<accession>A0A0A8Z7L9</accession>
<feature type="region of interest" description="Disordered" evidence="1">
    <location>
        <begin position="18"/>
        <end position="61"/>
    </location>
</feature>
<reference evidence="2" key="1">
    <citation type="submission" date="2014-09" db="EMBL/GenBank/DDBJ databases">
        <authorList>
            <person name="Magalhaes I.L.F."/>
            <person name="Oliveira U."/>
            <person name="Santos F.R."/>
            <person name="Vidigal T.H.D.A."/>
            <person name="Brescovit A.D."/>
            <person name="Santos A.J."/>
        </authorList>
    </citation>
    <scope>NUCLEOTIDE SEQUENCE</scope>
    <source>
        <tissue evidence="2">Shoot tissue taken approximately 20 cm above the soil surface</tissue>
    </source>
</reference>
<evidence type="ECO:0000313" key="2">
    <source>
        <dbReference type="EMBL" id="JAD33628.1"/>
    </source>
</evidence>
<evidence type="ECO:0000256" key="1">
    <source>
        <dbReference type="SAM" id="MobiDB-lite"/>
    </source>
</evidence>
<dbReference type="EMBL" id="GBRH01264267">
    <property type="protein sequence ID" value="JAD33628.1"/>
    <property type="molecule type" value="Transcribed_RNA"/>
</dbReference>
<feature type="compositionally biased region" description="Basic residues" evidence="1">
    <location>
        <begin position="18"/>
        <end position="29"/>
    </location>
</feature>
<protein>
    <submittedName>
        <fullName evidence="2">Uncharacterized protein</fullName>
    </submittedName>
</protein>
<feature type="compositionally biased region" description="Gly residues" evidence="1">
    <location>
        <begin position="33"/>
        <end position="47"/>
    </location>
</feature>
<name>A0A0A8Z7L9_ARUDO</name>
<organism evidence="2">
    <name type="scientific">Arundo donax</name>
    <name type="common">Giant reed</name>
    <name type="synonym">Donax arundinaceus</name>
    <dbReference type="NCBI Taxonomy" id="35708"/>
    <lineage>
        <taxon>Eukaryota</taxon>
        <taxon>Viridiplantae</taxon>
        <taxon>Streptophyta</taxon>
        <taxon>Embryophyta</taxon>
        <taxon>Tracheophyta</taxon>
        <taxon>Spermatophyta</taxon>
        <taxon>Magnoliopsida</taxon>
        <taxon>Liliopsida</taxon>
        <taxon>Poales</taxon>
        <taxon>Poaceae</taxon>
        <taxon>PACMAD clade</taxon>
        <taxon>Arundinoideae</taxon>
        <taxon>Arundineae</taxon>
        <taxon>Arundo</taxon>
    </lineage>
</organism>
<dbReference type="AlphaFoldDB" id="A0A0A8Z7L9"/>
<sequence length="94" mass="10750">MSASGRWAGRWATWRRRNGWTRTTRRTRTGRSGSRGRGVVVGGSGGGRPRRGGGRARGPNDSAWRRFRWRRLSRCPLPCRLRRACRARRSSSLQ</sequence>